<protein>
    <submittedName>
        <fullName evidence="1">Uncharacterized protein</fullName>
    </submittedName>
</protein>
<organism evidence="1 2">
    <name type="scientific">Pseudomonas putida (strain DOT-T1E)</name>
    <dbReference type="NCBI Taxonomy" id="1196325"/>
    <lineage>
        <taxon>Bacteria</taxon>
        <taxon>Pseudomonadati</taxon>
        <taxon>Pseudomonadota</taxon>
        <taxon>Gammaproteobacteria</taxon>
        <taxon>Pseudomonadales</taxon>
        <taxon>Pseudomonadaceae</taxon>
        <taxon>Pseudomonas</taxon>
    </lineage>
</organism>
<name>I7CEQ6_PSEPT</name>
<proteinExistence type="predicted"/>
<evidence type="ECO:0000313" key="1">
    <source>
        <dbReference type="EMBL" id="AFO50374.1"/>
    </source>
</evidence>
<dbReference type="EMBL" id="CP003734">
    <property type="protein sequence ID" value="AFO50374.1"/>
    <property type="molecule type" value="Genomic_DNA"/>
</dbReference>
<dbReference type="Proteomes" id="UP000006503">
    <property type="component" value="Chromosome"/>
</dbReference>
<dbReference type="HOGENOM" id="CLU_3029004_0_0_6"/>
<dbReference type="AlphaFoldDB" id="I7CEQ6"/>
<reference evidence="2" key="1">
    <citation type="journal article" date="2013" name="Microb. Biotechnol.">
        <title>Metabolic potential of the organic-solvent tolerant Pseudomonas putida DOT-T1E deduced from its annotated genome.</title>
        <authorList>
            <person name="Udaondo Z."/>
            <person name="Molina L."/>
            <person name="Daniels C."/>
            <person name="Gomez M.J."/>
            <person name="Molina-Henares M.A."/>
            <person name="Matilla M.A."/>
            <person name="Roca A."/>
            <person name="Fernandez M."/>
            <person name="Duque E."/>
            <person name="Segura A."/>
            <person name="Ramos J.L."/>
        </authorList>
    </citation>
    <scope>NUCLEOTIDE SEQUENCE [LARGE SCALE GENOMIC DNA]</scope>
    <source>
        <strain evidence="2">DOT-T1E</strain>
    </source>
</reference>
<gene>
    <name evidence="1" type="ordered locus">T1E_4545</name>
</gene>
<accession>I7CEQ6</accession>
<dbReference type="KEGG" id="ppx:T1E_4545"/>
<sequence>MTVAGITDADRKADARKQVRAKISPILKKVPDTYLPTVNVALMLEDNGSFIEFEI</sequence>
<evidence type="ECO:0000313" key="2">
    <source>
        <dbReference type="Proteomes" id="UP000006503"/>
    </source>
</evidence>